<protein>
    <recommendedName>
        <fullName evidence="4">CNNM transmembrane domain-containing protein</fullName>
    </recommendedName>
</protein>
<evidence type="ECO:0000313" key="3">
    <source>
        <dbReference type="Proteomes" id="UP001184614"/>
    </source>
</evidence>
<name>A0ABU1MFF5_9HYPH</name>
<reference evidence="2 3" key="1">
    <citation type="submission" date="2023-07" db="EMBL/GenBank/DDBJ databases">
        <title>Sorghum-associated microbial communities from plants grown in Nebraska, USA.</title>
        <authorList>
            <person name="Schachtman D."/>
        </authorList>
    </citation>
    <scope>NUCLEOTIDE SEQUENCE [LARGE SCALE GENOMIC DNA]</scope>
    <source>
        <strain evidence="2 3">DS1730</strain>
    </source>
</reference>
<organism evidence="2 3">
    <name type="scientific">Brucella pseudogrignonensis</name>
    <dbReference type="NCBI Taxonomy" id="419475"/>
    <lineage>
        <taxon>Bacteria</taxon>
        <taxon>Pseudomonadati</taxon>
        <taxon>Pseudomonadota</taxon>
        <taxon>Alphaproteobacteria</taxon>
        <taxon>Hyphomicrobiales</taxon>
        <taxon>Brucellaceae</taxon>
        <taxon>Brucella/Ochrobactrum group</taxon>
        <taxon>Brucella</taxon>
    </lineage>
</organism>
<dbReference type="RefSeq" id="WP_310015793.1">
    <property type="nucleotide sequence ID" value="NZ_JAVDQT010000010.1"/>
</dbReference>
<keyword evidence="1" id="KW-0472">Membrane</keyword>
<accession>A0ABU1MFF5</accession>
<evidence type="ECO:0000313" key="2">
    <source>
        <dbReference type="EMBL" id="MDR6434361.1"/>
    </source>
</evidence>
<keyword evidence="3" id="KW-1185">Reference proteome</keyword>
<proteinExistence type="predicted"/>
<evidence type="ECO:0008006" key="4">
    <source>
        <dbReference type="Google" id="ProtNLM"/>
    </source>
</evidence>
<sequence length="100" mass="11166">MISVYTADVVWSVTKSFKDIEEIERGTAKTLAKAVNAGEQNATVMLCNIKPEDFMDYINHEFEHNQPISVYSHFAISMMAFTIAVILSEVFGFIIGQTLG</sequence>
<gene>
    <name evidence="2" type="ORF">J2782_004112</name>
</gene>
<dbReference type="Proteomes" id="UP001184614">
    <property type="component" value="Unassembled WGS sequence"/>
</dbReference>
<keyword evidence="1" id="KW-1133">Transmembrane helix</keyword>
<dbReference type="EMBL" id="JAVDQT010000010">
    <property type="protein sequence ID" value="MDR6434361.1"/>
    <property type="molecule type" value="Genomic_DNA"/>
</dbReference>
<keyword evidence="1" id="KW-0812">Transmembrane</keyword>
<evidence type="ECO:0000256" key="1">
    <source>
        <dbReference type="SAM" id="Phobius"/>
    </source>
</evidence>
<comment type="caution">
    <text evidence="2">The sequence shown here is derived from an EMBL/GenBank/DDBJ whole genome shotgun (WGS) entry which is preliminary data.</text>
</comment>
<feature type="transmembrane region" description="Helical" evidence="1">
    <location>
        <begin position="74"/>
        <end position="95"/>
    </location>
</feature>